<dbReference type="EMBL" id="CAFBRA010000008">
    <property type="protein sequence ID" value="CAB5071924.1"/>
    <property type="molecule type" value="Genomic_DNA"/>
</dbReference>
<evidence type="ECO:0000256" key="3">
    <source>
        <dbReference type="ARBA" id="ARBA00022729"/>
    </source>
</evidence>
<dbReference type="PANTHER" id="PTHR30061">
    <property type="entry name" value="MALTOSE-BINDING PERIPLASMIC PROTEIN"/>
    <property type="match status" value="1"/>
</dbReference>
<organism evidence="4">
    <name type="scientific">freshwater metagenome</name>
    <dbReference type="NCBI Taxonomy" id="449393"/>
    <lineage>
        <taxon>unclassified sequences</taxon>
        <taxon>metagenomes</taxon>
        <taxon>ecological metagenomes</taxon>
    </lineage>
</organism>
<name>A0A6J6QQ13_9ZZZZ</name>
<dbReference type="SUPFAM" id="SSF53850">
    <property type="entry name" value="Periplasmic binding protein-like II"/>
    <property type="match status" value="1"/>
</dbReference>
<evidence type="ECO:0000256" key="1">
    <source>
        <dbReference type="ARBA" id="ARBA00008520"/>
    </source>
</evidence>
<evidence type="ECO:0000313" key="5">
    <source>
        <dbReference type="EMBL" id="CAB4777706.1"/>
    </source>
</evidence>
<reference evidence="4" key="1">
    <citation type="submission" date="2020-05" db="EMBL/GenBank/DDBJ databases">
        <authorList>
            <person name="Chiriac C."/>
            <person name="Salcher M."/>
            <person name="Ghai R."/>
            <person name="Kavagutti S V."/>
        </authorList>
    </citation>
    <scope>NUCLEOTIDE SEQUENCE</scope>
</reference>
<dbReference type="Gene3D" id="3.40.190.10">
    <property type="entry name" value="Periplasmic binding protein-like II"/>
    <property type="match status" value="2"/>
</dbReference>
<dbReference type="GO" id="GO:0055052">
    <property type="term" value="C:ATP-binding cassette (ABC) transporter complex, substrate-binding subunit-containing"/>
    <property type="evidence" value="ECO:0007669"/>
    <property type="project" value="TreeGrafter"/>
</dbReference>
<dbReference type="EMBL" id="CAFAAA010000010">
    <property type="protein sequence ID" value="CAB4777706.1"/>
    <property type="molecule type" value="Genomic_DNA"/>
</dbReference>
<dbReference type="EMBL" id="CAFBQC010000014">
    <property type="protein sequence ID" value="CAB5040952.1"/>
    <property type="molecule type" value="Genomic_DNA"/>
</dbReference>
<evidence type="ECO:0000313" key="7">
    <source>
        <dbReference type="EMBL" id="CAB5071924.1"/>
    </source>
</evidence>
<accession>A0A6J6QQ13</accession>
<dbReference type="AlphaFoldDB" id="A0A6J6QQ13"/>
<keyword evidence="2" id="KW-0813">Transport</keyword>
<evidence type="ECO:0000256" key="2">
    <source>
        <dbReference type="ARBA" id="ARBA00022448"/>
    </source>
</evidence>
<protein>
    <submittedName>
        <fullName evidence="4">Unannotated protein</fullName>
    </submittedName>
</protein>
<sequence>MKLRRLGVGLLGASLALFGSIAPAHAASTLTIWVNGGDADAYKAASSDWAAKNNVTLNIVAKCGLGDCGMSKLGPAGAGPDLFFATHDNTGSLVKSGVVASLSSTINKTLYPAAVLAGVTSNYQQYGIPISVSNIALATNLALVPSGAPKTWKELESTATSLITSGKATVGIVTHLDGYFMQPFFESLGGYVFENKNGSYTNTKNIGLYSKTLAKNASLMDQWLSEKLFDKSNTYDGSAFTNGKAPYQVVGPWSIDGLDKAGVKYELSGIPSVNGGTARAFSGVSALYLNRFAKNKILAKQYLTEVVQTTAFSKAISTSNSSYPANIEAAAAIDKKSVIAKFGAYGALCLPMPNVAEMNTVWTYWNNSFADWASGKAKFGAAMQAASANLKNALAQG</sequence>
<evidence type="ECO:0000313" key="6">
    <source>
        <dbReference type="EMBL" id="CAB5040952.1"/>
    </source>
</evidence>
<dbReference type="GO" id="GO:1901982">
    <property type="term" value="F:maltose binding"/>
    <property type="evidence" value="ECO:0007669"/>
    <property type="project" value="TreeGrafter"/>
</dbReference>
<dbReference type="PANTHER" id="PTHR30061:SF50">
    <property type="entry name" value="MALTOSE_MALTODEXTRIN-BINDING PERIPLASMIC PROTEIN"/>
    <property type="match status" value="1"/>
</dbReference>
<dbReference type="InterPro" id="IPR006059">
    <property type="entry name" value="SBP"/>
</dbReference>
<proteinExistence type="inferred from homology"/>
<dbReference type="EMBL" id="CAEZYI010000005">
    <property type="protein sequence ID" value="CAB4712886.1"/>
    <property type="molecule type" value="Genomic_DNA"/>
</dbReference>
<evidence type="ECO:0000313" key="4">
    <source>
        <dbReference type="EMBL" id="CAB4712886.1"/>
    </source>
</evidence>
<keyword evidence="3" id="KW-0732">Signal</keyword>
<dbReference type="GO" id="GO:0042956">
    <property type="term" value="P:maltodextrin transmembrane transport"/>
    <property type="evidence" value="ECO:0007669"/>
    <property type="project" value="TreeGrafter"/>
</dbReference>
<dbReference type="Pfam" id="PF13416">
    <property type="entry name" value="SBP_bac_8"/>
    <property type="match status" value="1"/>
</dbReference>
<gene>
    <name evidence="4" type="ORF">UFOPK2662_00209</name>
    <name evidence="5" type="ORF">UFOPK2942_00502</name>
    <name evidence="6" type="ORF">UFOPK4242_00434</name>
    <name evidence="7" type="ORF">UFOPK4382_00232</name>
</gene>
<comment type="similarity">
    <text evidence="1">Belongs to the bacterial solute-binding protein 1 family.</text>
</comment>
<dbReference type="GO" id="GO:0015768">
    <property type="term" value="P:maltose transport"/>
    <property type="evidence" value="ECO:0007669"/>
    <property type="project" value="TreeGrafter"/>
</dbReference>